<dbReference type="PATRIC" id="fig|33934.7.peg.1932"/>
<feature type="domain" description="SLH" evidence="1">
    <location>
        <begin position="14"/>
        <end position="76"/>
    </location>
</feature>
<dbReference type="InterPro" id="IPR001119">
    <property type="entry name" value="SLH_dom"/>
</dbReference>
<keyword evidence="3" id="KW-1185">Reference proteome</keyword>
<protein>
    <recommendedName>
        <fullName evidence="1">SLH domain-containing protein</fullName>
    </recommendedName>
</protein>
<gene>
    <name evidence="2" type="ORF">TAF16_1960</name>
</gene>
<sequence length="98" mass="11397">MPIRELKLTLPEGYVVKAKDVKPTDPWYKEMAIAEAYGLLTGYNGKLYPNDYITRAQMATILTRVYADVYEQPKTNQPFVDVPFSHWAYEPINTLFYN</sequence>
<dbReference type="PROSITE" id="PS51272">
    <property type="entry name" value="SLH"/>
    <property type="match status" value="1"/>
</dbReference>
<accession>A0A178TDJ2</accession>
<proteinExistence type="predicted"/>
<comment type="caution">
    <text evidence="2">The sequence shown here is derived from an EMBL/GenBank/DDBJ whole genome shotgun (WGS) entry which is preliminary data.</text>
</comment>
<name>A0A178TDJ2_9BACL</name>
<dbReference type="Proteomes" id="UP000078336">
    <property type="component" value="Unassembled WGS sequence"/>
</dbReference>
<evidence type="ECO:0000313" key="2">
    <source>
        <dbReference type="EMBL" id="OAO78211.1"/>
    </source>
</evidence>
<evidence type="ECO:0000313" key="3">
    <source>
        <dbReference type="Proteomes" id="UP000078336"/>
    </source>
</evidence>
<dbReference type="EMBL" id="LUCQ01000111">
    <property type="protein sequence ID" value="OAO78211.1"/>
    <property type="molecule type" value="Genomic_DNA"/>
</dbReference>
<reference evidence="2 3" key="1">
    <citation type="submission" date="2016-03" db="EMBL/GenBank/DDBJ databases">
        <title>Spore heat resistance.</title>
        <authorList>
            <person name="Boekhorst J."/>
            <person name="Berendsen E.M."/>
            <person name="Wells-Bennik M.H."/>
            <person name="Kuipers O.P."/>
        </authorList>
    </citation>
    <scope>NUCLEOTIDE SEQUENCE [LARGE SCALE GENOMIC DNA]</scope>
    <source>
        <strain evidence="2 3">AF16</strain>
    </source>
</reference>
<dbReference type="AlphaFoldDB" id="A0A178TDJ2"/>
<organism evidence="2 3">
    <name type="scientific">Anoxybacillus flavithermus</name>
    <dbReference type="NCBI Taxonomy" id="33934"/>
    <lineage>
        <taxon>Bacteria</taxon>
        <taxon>Bacillati</taxon>
        <taxon>Bacillota</taxon>
        <taxon>Bacilli</taxon>
        <taxon>Bacillales</taxon>
        <taxon>Anoxybacillaceae</taxon>
        <taxon>Anoxybacillus</taxon>
    </lineage>
</organism>
<evidence type="ECO:0000259" key="1">
    <source>
        <dbReference type="PROSITE" id="PS51272"/>
    </source>
</evidence>
<dbReference type="Pfam" id="PF00395">
    <property type="entry name" value="SLH"/>
    <property type="match status" value="1"/>
</dbReference>